<evidence type="ECO:0008006" key="4">
    <source>
        <dbReference type="Google" id="ProtNLM"/>
    </source>
</evidence>
<evidence type="ECO:0000256" key="1">
    <source>
        <dbReference type="SAM" id="Phobius"/>
    </source>
</evidence>
<evidence type="ECO:0000313" key="3">
    <source>
        <dbReference type="Proteomes" id="UP000199532"/>
    </source>
</evidence>
<proteinExistence type="predicted"/>
<keyword evidence="1" id="KW-0472">Membrane</keyword>
<keyword evidence="3" id="KW-1185">Reference proteome</keyword>
<dbReference type="AlphaFoldDB" id="A0A1H7AJQ8"/>
<dbReference type="Pfam" id="PF13858">
    <property type="entry name" value="DUF4199"/>
    <property type="match status" value="1"/>
</dbReference>
<accession>A0A1H7AJQ8</accession>
<dbReference type="STRING" id="408657.SAMN04487995_5728"/>
<evidence type="ECO:0000313" key="2">
    <source>
        <dbReference type="EMBL" id="SEJ64804.1"/>
    </source>
</evidence>
<dbReference type="Proteomes" id="UP000199532">
    <property type="component" value="Unassembled WGS sequence"/>
</dbReference>
<feature type="transmembrane region" description="Helical" evidence="1">
    <location>
        <begin position="96"/>
        <end position="121"/>
    </location>
</feature>
<keyword evidence="1" id="KW-0812">Transmembrane</keyword>
<feature type="transmembrane region" description="Helical" evidence="1">
    <location>
        <begin position="67"/>
        <end position="84"/>
    </location>
</feature>
<sequence>MTGKQIGLSVCLPVILSLLIMKSLLEYFDKPLLKVSLVFGLITGVLAFAFFLGLYAIGIVPLGNNKVMDIGIHVIMIAGGCWYFRKKVGNGFLHLWEALTIGYVINTVGAFINGWLIYLFITYIDPAVFTNYLQEMGTLLMSGKEELVKNIGNSEFLKMYASIQAMEPSEVITDEISKKTVMAIIPILIISLIFRKQDYGVFHNKS</sequence>
<organism evidence="2 3">
    <name type="scientific">Dyadobacter koreensis</name>
    <dbReference type="NCBI Taxonomy" id="408657"/>
    <lineage>
        <taxon>Bacteria</taxon>
        <taxon>Pseudomonadati</taxon>
        <taxon>Bacteroidota</taxon>
        <taxon>Cytophagia</taxon>
        <taxon>Cytophagales</taxon>
        <taxon>Spirosomataceae</taxon>
        <taxon>Dyadobacter</taxon>
    </lineage>
</organism>
<name>A0A1H7AJQ8_9BACT</name>
<feature type="transmembrane region" description="Helical" evidence="1">
    <location>
        <begin position="37"/>
        <end position="61"/>
    </location>
</feature>
<protein>
    <recommendedName>
        <fullName evidence="4">DUF4199 domain-containing protein</fullName>
    </recommendedName>
</protein>
<dbReference type="EMBL" id="FNXY01000010">
    <property type="protein sequence ID" value="SEJ64804.1"/>
    <property type="molecule type" value="Genomic_DNA"/>
</dbReference>
<gene>
    <name evidence="2" type="ORF">SAMN04487995_5728</name>
</gene>
<dbReference type="InterPro" id="IPR025250">
    <property type="entry name" value="DUF4199"/>
</dbReference>
<keyword evidence="1" id="KW-1133">Transmembrane helix</keyword>
<feature type="transmembrane region" description="Helical" evidence="1">
    <location>
        <begin position="6"/>
        <end position="25"/>
    </location>
</feature>
<reference evidence="2 3" key="1">
    <citation type="submission" date="2016-10" db="EMBL/GenBank/DDBJ databases">
        <authorList>
            <person name="de Groot N.N."/>
        </authorList>
    </citation>
    <scope>NUCLEOTIDE SEQUENCE [LARGE SCALE GENOMIC DNA]</scope>
    <source>
        <strain evidence="2 3">DSM 19938</strain>
    </source>
</reference>